<dbReference type="AlphaFoldDB" id="A0A0R1X4T5"/>
<organism evidence="2 3">
    <name type="scientific">Limosilactobacillus panis DSM 6035</name>
    <dbReference type="NCBI Taxonomy" id="1423782"/>
    <lineage>
        <taxon>Bacteria</taxon>
        <taxon>Bacillati</taxon>
        <taxon>Bacillota</taxon>
        <taxon>Bacilli</taxon>
        <taxon>Lactobacillales</taxon>
        <taxon>Lactobacillaceae</taxon>
        <taxon>Limosilactobacillus</taxon>
    </lineage>
</organism>
<feature type="domain" description="NrS-1 polymerase-like HBD" evidence="1">
    <location>
        <begin position="273"/>
        <end position="333"/>
    </location>
</feature>
<dbReference type="EMBL" id="AZGM01000130">
    <property type="protein sequence ID" value="KRM25247.1"/>
    <property type="molecule type" value="Genomic_DNA"/>
</dbReference>
<evidence type="ECO:0000259" key="1">
    <source>
        <dbReference type="Pfam" id="PF22763"/>
    </source>
</evidence>
<sequence>MDFPEEMKNDRRWVAWFYEKNPQHPNSVHSRKKVPCNLNSYMCRGSASTIDPQTWATYQQAITTQNYADTHPKRVKVTHYGGPGFIIDDGWGFLDLDNIPTVIANHNLGERNQIDDILDLLDHTYCEASQSQSGLHFIFKVDDTVEAFNKHPEQSSRELYTSKRLVALTGNVLDPEEPLKITTIDQETWKQLNILVFGKYAPPIKVDDSFSDTELSHGVLSAQGKQIMYLILRGSDADQFNWWCTADLPDISTKESGKKFPDWNGELIYYDPSRQDMACCCMLAYWVRYYVGEYDSKLIDEIYKQTNLYRPKWNRNDGAGTYGQRTISRAIAYKQGQRDRKIEQYKGMIVHGEE</sequence>
<comment type="caution">
    <text evidence="2">The sequence shown here is derived from an EMBL/GenBank/DDBJ whole genome shotgun (WGS) entry which is preliminary data.</text>
</comment>
<keyword evidence="3" id="KW-1185">Reference proteome</keyword>
<reference evidence="2 3" key="1">
    <citation type="journal article" date="2015" name="Genome Announc.">
        <title>Expanding the biotechnology potential of lactobacilli through comparative genomics of 213 strains and associated genera.</title>
        <authorList>
            <person name="Sun Z."/>
            <person name="Harris H.M."/>
            <person name="McCann A."/>
            <person name="Guo C."/>
            <person name="Argimon S."/>
            <person name="Zhang W."/>
            <person name="Yang X."/>
            <person name="Jeffery I.B."/>
            <person name="Cooney J.C."/>
            <person name="Kagawa T.F."/>
            <person name="Liu W."/>
            <person name="Song Y."/>
            <person name="Salvetti E."/>
            <person name="Wrobel A."/>
            <person name="Rasinkangas P."/>
            <person name="Parkhill J."/>
            <person name="Rea M.C."/>
            <person name="O'Sullivan O."/>
            <person name="Ritari J."/>
            <person name="Douillard F.P."/>
            <person name="Paul Ross R."/>
            <person name="Yang R."/>
            <person name="Briner A.E."/>
            <person name="Felis G.E."/>
            <person name="de Vos W.M."/>
            <person name="Barrangou R."/>
            <person name="Klaenhammer T.R."/>
            <person name="Caufield P.W."/>
            <person name="Cui Y."/>
            <person name="Zhang H."/>
            <person name="O'Toole P.W."/>
        </authorList>
    </citation>
    <scope>NUCLEOTIDE SEQUENCE [LARGE SCALE GENOMIC DNA]</scope>
    <source>
        <strain evidence="2 3">DSM 6035</strain>
    </source>
</reference>
<accession>A0A0R1X4T5</accession>
<protein>
    <recommendedName>
        <fullName evidence="1">NrS-1 polymerase-like HBD domain-containing protein</fullName>
    </recommendedName>
</protein>
<dbReference type="InterPro" id="IPR054468">
    <property type="entry name" value="NrSPol-like_HBD"/>
</dbReference>
<dbReference type="PATRIC" id="fig|1423782.4.peg.948"/>
<gene>
    <name evidence="2" type="ORF">FD32_GL000916</name>
</gene>
<evidence type="ECO:0000313" key="2">
    <source>
        <dbReference type="EMBL" id="KRM25247.1"/>
    </source>
</evidence>
<dbReference type="Pfam" id="PF22763">
    <property type="entry name" value="NrS1-1_pol-like_HBD"/>
    <property type="match status" value="1"/>
</dbReference>
<name>A0A0R1X4T5_9LACO</name>
<dbReference type="STRING" id="1423782.FD32_GL000916"/>
<dbReference type="OrthoDB" id="9763644at2"/>
<dbReference type="Proteomes" id="UP000051412">
    <property type="component" value="Unassembled WGS sequence"/>
</dbReference>
<proteinExistence type="predicted"/>
<evidence type="ECO:0000313" key="3">
    <source>
        <dbReference type="Proteomes" id="UP000051412"/>
    </source>
</evidence>